<evidence type="ECO:0000313" key="4">
    <source>
        <dbReference type="EMBL" id="KHJ35849.1"/>
    </source>
</evidence>
<dbReference type="GO" id="GO:0005576">
    <property type="term" value="C:extracellular region"/>
    <property type="evidence" value="ECO:0007669"/>
    <property type="project" value="UniProtKB-SubCell"/>
</dbReference>
<dbReference type="InterPro" id="IPR036908">
    <property type="entry name" value="RlpA-like_sf"/>
</dbReference>
<dbReference type="SUPFAM" id="SSF50685">
    <property type="entry name" value="Barwin-like endoglucanases"/>
    <property type="match status" value="1"/>
</dbReference>
<dbReference type="Gene3D" id="2.40.40.10">
    <property type="entry name" value="RlpA-like domain"/>
    <property type="match status" value="1"/>
</dbReference>
<dbReference type="Pfam" id="PF07249">
    <property type="entry name" value="Cerato-platanin"/>
    <property type="match status" value="1"/>
</dbReference>
<gene>
    <name evidence="4" type="ORF">EV44_g0457</name>
</gene>
<name>A0A0B1PH63_UNCNE</name>
<dbReference type="OrthoDB" id="4898945at2759"/>
<proteinExistence type="inferred from homology"/>
<comment type="similarity">
    <text evidence="2">Belongs to the cerato-platanin family.</text>
</comment>
<evidence type="ECO:0000313" key="5">
    <source>
        <dbReference type="Proteomes" id="UP000030854"/>
    </source>
</evidence>
<dbReference type="PROSITE" id="PS51257">
    <property type="entry name" value="PROKAR_LIPOPROTEIN"/>
    <property type="match status" value="1"/>
</dbReference>
<comment type="caution">
    <text evidence="4">The sequence shown here is derived from an EMBL/GenBank/DDBJ whole genome shotgun (WGS) entry which is preliminary data.</text>
</comment>
<evidence type="ECO:0000256" key="3">
    <source>
        <dbReference type="ARBA" id="ARBA00022525"/>
    </source>
</evidence>
<keyword evidence="5" id="KW-1185">Reference proteome</keyword>
<keyword evidence="3" id="KW-0964">Secreted</keyword>
<accession>A0A0B1PH63</accession>
<dbReference type="InterPro" id="IPR010829">
    <property type="entry name" value="Cerato-platanin"/>
</dbReference>
<reference evidence="4 5" key="1">
    <citation type="journal article" date="2014" name="BMC Genomics">
        <title>Adaptive genomic structural variation in the grape powdery mildew pathogen, Erysiphe necator.</title>
        <authorList>
            <person name="Jones L."/>
            <person name="Riaz S."/>
            <person name="Morales-Cruz A."/>
            <person name="Amrine K.C."/>
            <person name="McGuire B."/>
            <person name="Gubler W.D."/>
            <person name="Walker M.A."/>
            <person name="Cantu D."/>
        </authorList>
    </citation>
    <scope>NUCLEOTIDE SEQUENCE [LARGE SCALE GENOMIC DNA]</scope>
    <source>
        <strain evidence="5">c</strain>
    </source>
</reference>
<dbReference type="Proteomes" id="UP000030854">
    <property type="component" value="Unassembled WGS sequence"/>
</dbReference>
<dbReference type="HOGENOM" id="CLU_111635_0_0_1"/>
<dbReference type="OMA" id="QCGTCYG"/>
<dbReference type="CDD" id="cd22778">
    <property type="entry name" value="DPBB_CEPL-like"/>
    <property type="match status" value="1"/>
</dbReference>
<dbReference type="SMR" id="A0A0B1PH63"/>
<dbReference type="AlphaFoldDB" id="A0A0B1PH63"/>
<evidence type="ECO:0000256" key="1">
    <source>
        <dbReference type="ARBA" id="ARBA00004613"/>
    </source>
</evidence>
<evidence type="ECO:0000256" key="2">
    <source>
        <dbReference type="ARBA" id="ARBA00010421"/>
    </source>
</evidence>
<comment type="subcellular location">
    <subcellularLocation>
        <location evidence="1">Secreted</location>
    </subcellularLocation>
</comment>
<dbReference type="EMBL" id="JNVN01000232">
    <property type="protein sequence ID" value="KHJ35849.1"/>
    <property type="molecule type" value="Genomic_DNA"/>
</dbReference>
<organism evidence="4 5">
    <name type="scientific">Uncinula necator</name>
    <name type="common">Grape powdery mildew</name>
    <dbReference type="NCBI Taxonomy" id="52586"/>
    <lineage>
        <taxon>Eukaryota</taxon>
        <taxon>Fungi</taxon>
        <taxon>Dikarya</taxon>
        <taxon>Ascomycota</taxon>
        <taxon>Pezizomycotina</taxon>
        <taxon>Leotiomycetes</taxon>
        <taxon>Erysiphales</taxon>
        <taxon>Erysiphaceae</taxon>
        <taxon>Erysiphe</taxon>
    </lineage>
</organism>
<protein>
    <submittedName>
        <fullName evidence="4">Putative asp f 13-like protein</fullName>
    </submittedName>
</protein>
<sequence length="154" mass="16221">MKFITIPCISTARAFLIALTISIFFSCVSALTISAISVSYDSSYDDPGRRLDSVACSDGSNGLLNRNFESQGSLPSFPRIGGASAIAKWNSPNCASCWSLTYNGTSINVLAIDHAGQGFNIAEAAMNQLTNGHAKALGRIEAAFMQVNSSQCGL</sequence>